<reference evidence="3 6" key="1">
    <citation type="submission" date="2019-01" db="EMBL/GenBank/DDBJ databases">
        <authorList>
            <person name="Sayadi A."/>
        </authorList>
    </citation>
    <scope>NUCLEOTIDE SEQUENCE [LARGE SCALE GENOMIC DNA]</scope>
</reference>
<protein>
    <submittedName>
        <fullName evidence="3">Uncharacterized protein</fullName>
    </submittedName>
</protein>
<dbReference type="EMBL" id="CAACVG010013774">
    <property type="protein sequence ID" value="VEN62342.1"/>
    <property type="molecule type" value="Genomic_DNA"/>
</dbReference>
<feature type="transmembrane region" description="Helical" evidence="1">
    <location>
        <begin position="107"/>
        <end position="136"/>
    </location>
</feature>
<sequence>MLIISKTIGFRNYIWGVKSIAFESLYHFLQESGRVTSNQGCESQIGTVNTQYCAPSTDDTQYYSLTTTSVATMESVSSLPMFHCPLSSSSSVNFQGIRHFSSQAKPFFWFSPVFSVVLAAAVDIFCIVLLTCVVFYSRHFL</sequence>
<proteinExistence type="predicted"/>
<evidence type="ECO:0000313" key="3">
    <source>
        <dbReference type="EMBL" id="VEN52599.1"/>
    </source>
</evidence>
<dbReference type="Proteomes" id="UP000410492">
    <property type="component" value="Unassembled WGS sequence"/>
</dbReference>
<evidence type="ECO:0000313" key="6">
    <source>
        <dbReference type="Proteomes" id="UP000410492"/>
    </source>
</evidence>
<keyword evidence="1" id="KW-1133">Transmembrane helix</keyword>
<keyword evidence="1" id="KW-0472">Membrane</keyword>
<dbReference type="EMBL" id="CAACVG010015522">
    <property type="protein sequence ID" value="VEN64539.1"/>
    <property type="molecule type" value="Genomic_DNA"/>
</dbReference>
<gene>
    <name evidence="3" type="ORF">CALMAC_LOCUS12665</name>
    <name evidence="4" type="ORF">CALMAC_LOCUS19474</name>
    <name evidence="5" type="ORF">CALMAC_LOCUS21035</name>
    <name evidence="2" type="ORF">CALMAC_LOCUS8739</name>
</gene>
<dbReference type="AlphaFoldDB" id="A0A653CXK3"/>
<keyword evidence="1" id="KW-0812">Transmembrane</keyword>
<organism evidence="3 6">
    <name type="scientific">Callosobruchus maculatus</name>
    <name type="common">Southern cowpea weevil</name>
    <name type="synonym">Pulse bruchid</name>
    <dbReference type="NCBI Taxonomy" id="64391"/>
    <lineage>
        <taxon>Eukaryota</taxon>
        <taxon>Metazoa</taxon>
        <taxon>Ecdysozoa</taxon>
        <taxon>Arthropoda</taxon>
        <taxon>Hexapoda</taxon>
        <taxon>Insecta</taxon>
        <taxon>Pterygota</taxon>
        <taxon>Neoptera</taxon>
        <taxon>Endopterygota</taxon>
        <taxon>Coleoptera</taxon>
        <taxon>Polyphaga</taxon>
        <taxon>Cucujiformia</taxon>
        <taxon>Chrysomeloidea</taxon>
        <taxon>Chrysomelidae</taxon>
        <taxon>Bruchinae</taxon>
        <taxon>Bruchini</taxon>
        <taxon>Callosobruchus</taxon>
    </lineage>
</organism>
<evidence type="ECO:0000313" key="2">
    <source>
        <dbReference type="EMBL" id="VEN46742.1"/>
    </source>
</evidence>
<name>A0A653CXK3_CALMS</name>
<accession>A0A653CXK3</accession>
<dbReference type="EMBL" id="CAACVG010007726">
    <property type="protein sequence ID" value="VEN46742.1"/>
    <property type="molecule type" value="Genomic_DNA"/>
</dbReference>
<evidence type="ECO:0000256" key="1">
    <source>
        <dbReference type="SAM" id="Phobius"/>
    </source>
</evidence>
<evidence type="ECO:0000313" key="5">
    <source>
        <dbReference type="EMBL" id="VEN64539.1"/>
    </source>
</evidence>
<dbReference type="OrthoDB" id="6798700at2759"/>
<dbReference type="EMBL" id="CAACVG010009217">
    <property type="protein sequence ID" value="VEN52599.1"/>
    <property type="molecule type" value="Genomic_DNA"/>
</dbReference>
<evidence type="ECO:0000313" key="4">
    <source>
        <dbReference type="EMBL" id="VEN62342.1"/>
    </source>
</evidence>
<keyword evidence="6" id="KW-1185">Reference proteome</keyword>